<proteinExistence type="predicted"/>
<dbReference type="eggNOG" id="COG4965">
    <property type="taxonomic scope" value="Bacteria"/>
</dbReference>
<dbReference type="HOGENOM" id="CLU_106242_0_0_11"/>
<dbReference type="STRING" id="590998.Celf_0840"/>
<name>F4H056_CELFA</name>
<keyword evidence="1" id="KW-0812">Transmembrane</keyword>
<keyword evidence="3" id="KW-1185">Reference proteome</keyword>
<keyword evidence="1" id="KW-0472">Membrane</keyword>
<feature type="transmembrane region" description="Helical" evidence="1">
    <location>
        <begin position="99"/>
        <end position="119"/>
    </location>
</feature>
<dbReference type="Proteomes" id="UP000008460">
    <property type="component" value="Chromosome"/>
</dbReference>
<evidence type="ECO:0000313" key="3">
    <source>
        <dbReference type="Proteomes" id="UP000008460"/>
    </source>
</evidence>
<dbReference type="RefSeq" id="WP_013770007.1">
    <property type="nucleotide sequence ID" value="NC_015514.1"/>
</dbReference>
<keyword evidence="1" id="KW-1133">Transmembrane helix</keyword>
<protein>
    <submittedName>
        <fullName evidence="2">Type II secretion system F domain protein</fullName>
    </submittedName>
</protein>
<feature type="transmembrane region" description="Helical" evidence="1">
    <location>
        <begin position="125"/>
        <end position="145"/>
    </location>
</feature>
<organism evidence="2 3">
    <name type="scientific">Cellulomonas fimi (strain ATCC 484 / DSM 20113 / JCM 1341 / CCUG 24087 / LMG 16345 / NBRC 15513 / NCIMB 8980 / NCTC 7547 / NRS-133)</name>
    <dbReference type="NCBI Taxonomy" id="590998"/>
    <lineage>
        <taxon>Bacteria</taxon>
        <taxon>Bacillati</taxon>
        <taxon>Actinomycetota</taxon>
        <taxon>Actinomycetes</taxon>
        <taxon>Micrococcales</taxon>
        <taxon>Cellulomonadaceae</taxon>
        <taxon>Cellulomonas</taxon>
    </lineage>
</organism>
<accession>F4H056</accession>
<dbReference type="KEGG" id="cfi:Celf_0840"/>
<gene>
    <name evidence="2" type="ordered locus">Celf_0840</name>
</gene>
<reference evidence="2 3" key="1">
    <citation type="submission" date="2011-04" db="EMBL/GenBank/DDBJ databases">
        <title>Complete sequence of Cellulomonas fimi ATCC 484.</title>
        <authorList>
            <consortium name="US DOE Joint Genome Institute"/>
            <person name="Lucas S."/>
            <person name="Han J."/>
            <person name="Lapidus A."/>
            <person name="Cheng J.-F."/>
            <person name="Goodwin L."/>
            <person name="Pitluck S."/>
            <person name="Peters L."/>
            <person name="Chertkov O."/>
            <person name="Detter J.C."/>
            <person name="Han C."/>
            <person name="Tapia R."/>
            <person name="Land M."/>
            <person name="Hauser L."/>
            <person name="Kyrpides N."/>
            <person name="Ivanova N."/>
            <person name="Ovchinnikova G."/>
            <person name="Pagani I."/>
            <person name="Mead D."/>
            <person name="Brumm P."/>
            <person name="Woyke T."/>
        </authorList>
    </citation>
    <scope>NUCLEOTIDE SEQUENCE [LARGE SCALE GENOMIC DNA]</scope>
    <source>
        <strain evidence="3">ATCC 484 / DSM 20113 / JCM 1341 / NBRC 15513 / NCIMB 8980 / NCTC 7547</strain>
    </source>
</reference>
<evidence type="ECO:0000256" key="1">
    <source>
        <dbReference type="SAM" id="Phobius"/>
    </source>
</evidence>
<dbReference type="AlphaFoldDB" id="F4H056"/>
<dbReference type="EMBL" id="CP002666">
    <property type="protein sequence ID" value="AEE44978.1"/>
    <property type="molecule type" value="Genomic_DNA"/>
</dbReference>
<sequence>MAARVRSGEVPGAAWSAVLGVPVPSNAPTVDQLLGGAGRTSPGAAGRAAAAVAAGRLAAELGAPLADVLEQVARAVAADEEHETEVAAALAGPRATTRVLTLLPVAGVLLGMLLGANPVGVVLDGGLGTASAALGVVLLLGGRAWTGRLTARTARAGRLGPGS</sequence>
<evidence type="ECO:0000313" key="2">
    <source>
        <dbReference type="EMBL" id="AEE44978.1"/>
    </source>
</evidence>